<evidence type="ECO:0000313" key="7">
    <source>
        <dbReference type="EMBL" id="MBE1506032.1"/>
    </source>
</evidence>
<feature type="binding site" description="in other chain" evidence="5">
    <location>
        <begin position="239"/>
        <end position="242"/>
    </location>
    <ligand>
        <name>pyridoxal 5'-phosphate</name>
        <dbReference type="ChEBI" id="CHEBI:597326"/>
        <note>ligand shared between dimeric partners</note>
    </ligand>
</feature>
<dbReference type="InterPro" id="IPR001917">
    <property type="entry name" value="Aminotrans_II_pyridoxalP_BS"/>
</dbReference>
<comment type="caution">
    <text evidence="7">The sequence shown here is derived from an EMBL/GenBank/DDBJ whole genome shotgun (WGS) entry which is preliminary data.</text>
</comment>
<dbReference type="EC" id="2.3.1.29" evidence="5"/>
<evidence type="ECO:0000259" key="6">
    <source>
        <dbReference type="Pfam" id="PF00155"/>
    </source>
</evidence>
<feature type="binding site" evidence="5">
    <location>
        <begin position="272"/>
        <end position="273"/>
    </location>
    <ligand>
        <name>pyridoxal 5'-phosphate</name>
        <dbReference type="ChEBI" id="CHEBI:597326"/>
        <note>ligand shared between dimeric partners</note>
    </ligand>
</feature>
<feature type="binding site" description="in other chain" evidence="5">
    <location>
        <position position="183"/>
    </location>
    <ligand>
        <name>pyridoxal 5'-phosphate</name>
        <dbReference type="ChEBI" id="CHEBI:597326"/>
        <note>ligand shared between dimeric partners</note>
    </ligand>
</feature>
<feature type="binding site" evidence="5">
    <location>
        <position position="366"/>
    </location>
    <ligand>
        <name>substrate</name>
    </ligand>
</feature>
<accession>A0ABR9IT40</accession>
<protein>
    <recommendedName>
        <fullName evidence="5">2-amino-3-ketobutyrate coenzyme A ligase</fullName>
        <shortName evidence="5">AKB ligase</shortName>
        <ecNumber evidence="5">2.3.1.29</ecNumber>
    </recommendedName>
    <alternativeName>
        <fullName evidence="5">Glycine acetyltransferase</fullName>
    </alternativeName>
</protein>
<evidence type="ECO:0000256" key="4">
    <source>
        <dbReference type="ARBA" id="ARBA00023315"/>
    </source>
</evidence>
<dbReference type="CDD" id="cd06454">
    <property type="entry name" value="KBL_like"/>
    <property type="match status" value="1"/>
</dbReference>
<evidence type="ECO:0000256" key="5">
    <source>
        <dbReference type="HAMAP-Rule" id="MF_00985"/>
    </source>
</evidence>
<comment type="cofactor">
    <cofactor evidence="5">
        <name>pyridoxal 5'-phosphate</name>
        <dbReference type="ChEBI" id="CHEBI:597326"/>
    </cofactor>
    <text evidence="5">Binds 1 pyridoxal phosphate per subunit.</text>
</comment>
<proteinExistence type="inferred from homology"/>
<dbReference type="SUPFAM" id="SSF53383">
    <property type="entry name" value="PLP-dependent transferases"/>
    <property type="match status" value="1"/>
</dbReference>
<dbReference type="Proteomes" id="UP000620262">
    <property type="component" value="Unassembled WGS sequence"/>
</dbReference>
<dbReference type="InterPro" id="IPR050087">
    <property type="entry name" value="AON_synthase_class-II"/>
</dbReference>
<keyword evidence="2 5" id="KW-0808">Transferase</keyword>
<comment type="pathway">
    <text evidence="5">Amino-acid degradation; L-threonine degradation via oxydo-reductase pathway; glycine from L-threonine: step 2/2.</text>
</comment>
<feature type="binding site" description="in other chain" evidence="5">
    <location>
        <begin position="111"/>
        <end position="112"/>
    </location>
    <ligand>
        <name>pyridoxal 5'-phosphate</name>
        <dbReference type="ChEBI" id="CHEBI:597326"/>
        <note>ligand shared between dimeric partners</note>
    </ligand>
</feature>
<dbReference type="Gene3D" id="3.90.1150.10">
    <property type="entry name" value="Aspartate Aminotransferase, domain 1"/>
    <property type="match status" value="1"/>
</dbReference>
<dbReference type="NCBIfam" id="TIGR01822">
    <property type="entry name" value="2am3keto_CoA"/>
    <property type="match status" value="1"/>
</dbReference>
<gene>
    <name evidence="5" type="primary">kbl</name>
    <name evidence="7" type="ORF">H4W29_003213</name>
</gene>
<dbReference type="InterPro" id="IPR015424">
    <property type="entry name" value="PyrdxlP-dep_Trfase"/>
</dbReference>
<evidence type="ECO:0000313" key="8">
    <source>
        <dbReference type="Proteomes" id="UP000620262"/>
    </source>
</evidence>
<evidence type="ECO:0000256" key="2">
    <source>
        <dbReference type="ARBA" id="ARBA00022679"/>
    </source>
</evidence>
<dbReference type="PANTHER" id="PTHR13693">
    <property type="entry name" value="CLASS II AMINOTRANSFERASE/8-AMINO-7-OXONONANOATE SYNTHASE"/>
    <property type="match status" value="1"/>
</dbReference>
<comment type="catalytic activity">
    <reaction evidence="5">
        <text>glycine + acetyl-CoA = (2S)-2-amino-3-oxobutanoate + CoA</text>
        <dbReference type="Rhea" id="RHEA:20736"/>
        <dbReference type="ChEBI" id="CHEBI:57287"/>
        <dbReference type="ChEBI" id="CHEBI:57288"/>
        <dbReference type="ChEBI" id="CHEBI:57305"/>
        <dbReference type="ChEBI" id="CHEBI:78948"/>
        <dbReference type="EC" id="2.3.1.29"/>
    </reaction>
</comment>
<reference evidence="7 8" key="1">
    <citation type="submission" date="2020-10" db="EMBL/GenBank/DDBJ databases">
        <title>Sequencing the genomes of 1000 actinobacteria strains.</title>
        <authorList>
            <person name="Klenk H.-P."/>
        </authorList>
    </citation>
    <scope>NUCLEOTIDE SEQUENCE [LARGE SCALE GENOMIC DNA]</scope>
    <source>
        <strain evidence="7 8">DSM 7307</strain>
    </source>
</reference>
<comment type="subunit">
    <text evidence="5">Homodimer.</text>
</comment>
<comment type="similarity">
    <text evidence="1 5">Belongs to the class-II pyridoxal-phosphate-dependent aminotransferase family.</text>
</comment>
<name>A0ABR9IT40_RHIVS</name>
<keyword evidence="3 5" id="KW-0663">Pyridoxal phosphate</keyword>
<dbReference type="InterPro" id="IPR011282">
    <property type="entry name" value="2am3keto_CoA_ligase"/>
</dbReference>
<dbReference type="RefSeq" id="WP_192729794.1">
    <property type="nucleotide sequence ID" value="NZ_BAAAVL010000005.1"/>
</dbReference>
<evidence type="ECO:0000256" key="1">
    <source>
        <dbReference type="ARBA" id="ARBA00008392"/>
    </source>
</evidence>
<feature type="domain" description="Aminotransferase class I/classII large" evidence="6">
    <location>
        <begin position="43"/>
        <end position="384"/>
    </location>
</feature>
<dbReference type="GO" id="GO:0008890">
    <property type="term" value="F:glycine C-acetyltransferase activity"/>
    <property type="evidence" value="ECO:0007669"/>
    <property type="project" value="UniProtKB-EC"/>
</dbReference>
<dbReference type="EMBL" id="JADBEC010000001">
    <property type="protein sequence ID" value="MBE1506032.1"/>
    <property type="molecule type" value="Genomic_DNA"/>
</dbReference>
<evidence type="ECO:0000256" key="3">
    <source>
        <dbReference type="ARBA" id="ARBA00022898"/>
    </source>
</evidence>
<dbReference type="Gene3D" id="3.40.640.10">
    <property type="entry name" value="Type I PLP-dependent aspartate aminotransferase-like (Major domain)"/>
    <property type="match status" value="1"/>
</dbReference>
<keyword evidence="8" id="KW-1185">Reference proteome</keyword>
<feature type="binding site" description="in other chain" evidence="5">
    <location>
        <begin position="208"/>
        <end position="211"/>
    </location>
    <ligand>
        <name>pyridoxal 5'-phosphate</name>
        <dbReference type="ChEBI" id="CHEBI:597326"/>
        <note>ligand shared between dimeric partners</note>
    </ligand>
</feature>
<organism evidence="7 8">
    <name type="scientific">Rhizobium viscosum</name>
    <name type="common">Arthrobacter viscosus</name>
    <dbReference type="NCBI Taxonomy" id="1673"/>
    <lineage>
        <taxon>Bacteria</taxon>
        <taxon>Pseudomonadati</taxon>
        <taxon>Pseudomonadota</taxon>
        <taxon>Alphaproteobacteria</taxon>
        <taxon>Hyphomicrobiales</taxon>
        <taxon>Rhizobiaceae</taxon>
        <taxon>Rhizobium/Agrobacterium group</taxon>
        <taxon>Rhizobium</taxon>
    </lineage>
</organism>
<comment type="function">
    <text evidence="5">Catalyzes the cleavage of 2-amino-3-ketobutyrate to glycine and acetyl-CoA.</text>
</comment>
<feature type="modified residue" description="N6-(pyridoxal phosphate)lysine" evidence="5">
    <location>
        <position position="242"/>
    </location>
</feature>
<dbReference type="InterPro" id="IPR015422">
    <property type="entry name" value="PyrdxlP-dep_Trfase_small"/>
</dbReference>
<dbReference type="PROSITE" id="PS00599">
    <property type="entry name" value="AA_TRANSFER_CLASS_2"/>
    <property type="match status" value="1"/>
</dbReference>
<dbReference type="Pfam" id="PF00155">
    <property type="entry name" value="Aminotran_1_2"/>
    <property type="match status" value="1"/>
</dbReference>
<dbReference type="HAMAP" id="MF_00985">
    <property type="entry name" value="2am3keto_CoA_ligase"/>
    <property type="match status" value="1"/>
</dbReference>
<dbReference type="PANTHER" id="PTHR13693:SF102">
    <property type="entry name" value="2-AMINO-3-KETOBUTYRATE COENZYME A LIGASE, MITOCHONDRIAL"/>
    <property type="match status" value="1"/>
</dbReference>
<keyword evidence="4 5" id="KW-0012">Acyltransferase</keyword>
<dbReference type="NCBIfam" id="NF005394">
    <property type="entry name" value="PRK06939.1"/>
    <property type="match status" value="1"/>
</dbReference>
<sequence length="395" mass="42357">MTSNFLSHLRGELAALKDAGLYKSERVITSKQAGEIAIASGERVLNFCANNYLGLADNEELAEAGKKALDRYGYGMASVRFICGTQEEHKELEARISSFLGMEDTILYSSCFDANGGLFETLLGEEDAIISDALNHASIIDGVRLSKAKRFRYANNDMAALEEELKKAEGSRFKMIATDGVFSMDGIIANLQGVCDLAEKYGAMVMVDDSHAVGFVGKHGRGSPEYCGVEGRVDIITGTLGKALGGASGGYTSAKAEIVEWLRQRSRPYLFSNTLAPVIAAASLKVFDLIDSGDALRERLSANAALFRTEMTKLGFTLAGEGHPIIPVMLGDAKLAQDMAALMLKKGVYVIGFSFPVVPKGQARIRTQMSAAHSKADVERAIAAFAEAGRELGVI</sequence>
<dbReference type="InterPro" id="IPR004839">
    <property type="entry name" value="Aminotransferase_I/II_large"/>
</dbReference>
<dbReference type="InterPro" id="IPR015421">
    <property type="entry name" value="PyrdxlP-dep_Trfase_major"/>
</dbReference>
<feature type="binding site" evidence="5">
    <location>
        <position position="136"/>
    </location>
    <ligand>
        <name>substrate</name>
    </ligand>
</feature>